<evidence type="ECO:0000313" key="3">
    <source>
        <dbReference type="Proteomes" id="UP000800036"/>
    </source>
</evidence>
<keyword evidence="3" id="KW-1185">Reference proteome</keyword>
<gene>
    <name evidence="2" type="ORF">BU23DRAFT_94918</name>
</gene>
<evidence type="ECO:0000256" key="1">
    <source>
        <dbReference type="SAM" id="SignalP"/>
    </source>
</evidence>
<organism evidence="2 3">
    <name type="scientific">Bimuria novae-zelandiae CBS 107.79</name>
    <dbReference type="NCBI Taxonomy" id="1447943"/>
    <lineage>
        <taxon>Eukaryota</taxon>
        <taxon>Fungi</taxon>
        <taxon>Dikarya</taxon>
        <taxon>Ascomycota</taxon>
        <taxon>Pezizomycotina</taxon>
        <taxon>Dothideomycetes</taxon>
        <taxon>Pleosporomycetidae</taxon>
        <taxon>Pleosporales</taxon>
        <taxon>Massarineae</taxon>
        <taxon>Didymosphaeriaceae</taxon>
        <taxon>Bimuria</taxon>
    </lineage>
</organism>
<name>A0A6A5VEZ9_9PLEO</name>
<accession>A0A6A5VEZ9</accession>
<reference evidence="2" key="1">
    <citation type="journal article" date="2020" name="Stud. Mycol.">
        <title>101 Dothideomycetes genomes: a test case for predicting lifestyles and emergence of pathogens.</title>
        <authorList>
            <person name="Haridas S."/>
            <person name="Albert R."/>
            <person name="Binder M."/>
            <person name="Bloem J."/>
            <person name="Labutti K."/>
            <person name="Salamov A."/>
            <person name="Andreopoulos B."/>
            <person name="Baker S."/>
            <person name="Barry K."/>
            <person name="Bills G."/>
            <person name="Bluhm B."/>
            <person name="Cannon C."/>
            <person name="Castanera R."/>
            <person name="Culley D."/>
            <person name="Daum C."/>
            <person name="Ezra D."/>
            <person name="Gonzalez J."/>
            <person name="Henrissat B."/>
            <person name="Kuo A."/>
            <person name="Liang C."/>
            <person name="Lipzen A."/>
            <person name="Lutzoni F."/>
            <person name="Magnuson J."/>
            <person name="Mondo S."/>
            <person name="Nolan M."/>
            <person name="Ohm R."/>
            <person name="Pangilinan J."/>
            <person name="Park H.-J."/>
            <person name="Ramirez L."/>
            <person name="Alfaro M."/>
            <person name="Sun H."/>
            <person name="Tritt A."/>
            <person name="Yoshinaga Y."/>
            <person name="Zwiers L.-H."/>
            <person name="Turgeon B."/>
            <person name="Goodwin S."/>
            <person name="Spatafora J."/>
            <person name="Crous P."/>
            <person name="Grigoriev I."/>
        </authorList>
    </citation>
    <scope>NUCLEOTIDE SEQUENCE</scope>
    <source>
        <strain evidence="2">CBS 107.79</strain>
    </source>
</reference>
<dbReference type="EMBL" id="ML976674">
    <property type="protein sequence ID" value="KAF1974532.1"/>
    <property type="molecule type" value="Genomic_DNA"/>
</dbReference>
<dbReference type="AlphaFoldDB" id="A0A6A5VEZ9"/>
<evidence type="ECO:0000313" key="2">
    <source>
        <dbReference type="EMBL" id="KAF1974532.1"/>
    </source>
</evidence>
<sequence length="81" mass="8680">MISLCQSGFGIAISLAGLLRRGCLSQLATFGCQGSCTCRSITRSLALMSEPTVSYLSTQRRALGPTICRYAHRVSPIRATI</sequence>
<evidence type="ECO:0008006" key="4">
    <source>
        <dbReference type="Google" id="ProtNLM"/>
    </source>
</evidence>
<keyword evidence="1" id="KW-0732">Signal</keyword>
<protein>
    <recommendedName>
        <fullName evidence="4">Secreted protein</fullName>
    </recommendedName>
</protein>
<feature type="chain" id="PRO_5025683771" description="Secreted protein" evidence="1">
    <location>
        <begin position="26"/>
        <end position="81"/>
    </location>
</feature>
<proteinExistence type="predicted"/>
<feature type="signal peptide" evidence="1">
    <location>
        <begin position="1"/>
        <end position="25"/>
    </location>
</feature>
<dbReference type="Proteomes" id="UP000800036">
    <property type="component" value="Unassembled WGS sequence"/>
</dbReference>